<keyword evidence="2" id="KW-0479">Metal-binding</keyword>
<feature type="compositionally biased region" description="Polar residues" evidence="8">
    <location>
        <begin position="1019"/>
        <end position="1029"/>
    </location>
</feature>
<dbReference type="InterPro" id="IPR036236">
    <property type="entry name" value="Znf_C2H2_sf"/>
</dbReference>
<dbReference type="Proteomes" id="UP000094527">
    <property type="component" value="Unassembled WGS sequence"/>
</dbReference>
<dbReference type="GO" id="GO:0008270">
    <property type="term" value="F:zinc ion binding"/>
    <property type="evidence" value="ECO:0007669"/>
    <property type="project" value="UniProtKB-KW"/>
</dbReference>
<evidence type="ECO:0000256" key="5">
    <source>
        <dbReference type="ARBA" id="ARBA00022833"/>
    </source>
</evidence>
<dbReference type="GO" id="GO:0000978">
    <property type="term" value="F:RNA polymerase II cis-regulatory region sequence-specific DNA binding"/>
    <property type="evidence" value="ECO:0007669"/>
    <property type="project" value="TreeGrafter"/>
</dbReference>
<gene>
    <name evidence="10" type="ORF">Ocin01_07071</name>
</gene>
<feature type="domain" description="C2H2-type" evidence="9">
    <location>
        <begin position="259"/>
        <end position="288"/>
    </location>
</feature>
<evidence type="ECO:0000256" key="8">
    <source>
        <dbReference type="SAM" id="MobiDB-lite"/>
    </source>
</evidence>
<keyword evidence="4 7" id="KW-0863">Zinc-finger</keyword>
<comment type="subcellular location">
    <subcellularLocation>
        <location evidence="1">Nucleus</location>
    </subcellularLocation>
</comment>
<feature type="domain" description="C2H2-type" evidence="9">
    <location>
        <begin position="84"/>
        <end position="108"/>
    </location>
</feature>
<keyword evidence="6" id="KW-0539">Nucleus</keyword>
<dbReference type="SUPFAM" id="SSF57667">
    <property type="entry name" value="beta-beta-alpha zinc fingers"/>
    <property type="match status" value="9"/>
</dbReference>
<feature type="domain" description="C2H2-type" evidence="9">
    <location>
        <begin position="839"/>
        <end position="866"/>
    </location>
</feature>
<protein>
    <submittedName>
        <fullName evidence="10">Putative zinc finger protein</fullName>
    </submittedName>
</protein>
<dbReference type="InterPro" id="IPR013087">
    <property type="entry name" value="Znf_C2H2_type"/>
</dbReference>
<feature type="region of interest" description="Disordered" evidence="8">
    <location>
        <begin position="1"/>
        <end position="69"/>
    </location>
</feature>
<sequence>MSNGFKNRMKGRGDESGSDVEFHPVRPETERRWNLRKRRTRASRAEKNDDESDEDFTPGVLPPLRAPKGSKAQRILYDDSEKQFKCNMCNKRFRMERTLKRHLGEVHSLFLQHKCPHCDLKFKKQTDLKIHKRKAHLPANFKMGDQLPYKGIVTPCTVCQKVFPSRIKMTKHRKTHNLMESHTCEICGKTVVGLFRIQFHMKTHNRPDKPFHCKKCPRSFATQDGLDMHLKLHDNPDWVPWVRKKPKKTSPSSRPDGPYKCEEPNCGKSFVKPYNLQVHMALHATNFSCAVCEQVFEKVRDIRRHLNKLHETENKVHFCVHCDKAYTIEQSFDIHKKVAHPSKGKIPCDEDYCTEEFDDADLLREHLKTHLVGGESQATSTENADDKTEVAAANNNSNTLLTTGNLNIETSEENLTNEELELIKPGIYTCERCNWSFCKKLSLTLHKLVHTPKNAKKLYPCVLCEGKAFAMVDSLQTHYNRLHGPKLKPYLCLQCGVRFHRKESFTLHGQTHIDRASSSSFECETCKKKFRDSVALKRHIRLTHETGQKCDQCDEKFAGKLPLMYHKHEKHGMEKPVKCEVEGCGKGFFNQYQLSMHRTCHNDGKFNCPMCPKVFRRSHNLADHILVHKQEKNHICHFCGKAFVKKSSLNIHLVIHTQDKQFKCPHCPKAFCRKFSRDCHIRTHTKETPFTCHICGRQFGQYTSMRNHLKVHMKLNSTEVVRRPFKKTIGVGKPLVEKSDEPAENSIAATEEVQDNSEPKFEVPTASGIIHEALQAAFQDINMDLESSITVKEDDVASAAPAIVEDQKPANEDAESEESEVEAPVVKRKRGRPRKSKDFICGICGKAFVREKPYNAHVERHLNDAGQSNTKAVEPAQPDSRHVNISMPELTPSPAQMLSASHSNTHQNTAISQAPNVLPAYVPPQYPVASTTTTRKSSRKVSNNKAPGSRLARIVEDVIEAATNKSGSAYTNVVTSSPTNVIQNHYHHEPNHHQHHNLQQSHHIQSPPPPHHLSQPNSERSTPTGSNHNTPSPVPTTTIPTSTVFPSTSFLSPFLYANPYLLPLQPQQQGEQLQLGSDTSFQGQAFPGYTNAVQNRQQPQQQQQFQYQHNQVQYQQNASHGSPNTMPQDLSKTSYSVFYANPR</sequence>
<feature type="domain" description="C2H2-type" evidence="9">
    <location>
        <begin position="182"/>
        <end position="209"/>
    </location>
</feature>
<dbReference type="Gene3D" id="3.30.160.60">
    <property type="entry name" value="Classic Zinc Finger"/>
    <property type="match status" value="12"/>
</dbReference>
<dbReference type="PROSITE" id="PS00028">
    <property type="entry name" value="ZINC_FINGER_C2H2_1"/>
    <property type="match status" value="18"/>
</dbReference>
<evidence type="ECO:0000256" key="6">
    <source>
        <dbReference type="ARBA" id="ARBA00023242"/>
    </source>
</evidence>
<dbReference type="FunFam" id="3.30.160.60:FF:000110">
    <property type="entry name" value="Zinc finger protein-like"/>
    <property type="match status" value="1"/>
</dbReference>
<dbReference type="GO" id="GO:0005634">
    <property type="term" value="C:nucleus"/>
    <property type="evidence" value="ECO:0007669"/>
    <property type="project" value="UniProtKB-SubCell"/>
</dbReference>
<name>A0A1D2N2T6_ORCCI</name>
<dbReference type="GO" id="GO:0001228">
    <property type="term" value="F:DNA-binding transcription activator activity, RNA polymerase II-specific"/>
    <property type="evidence" value="ECO:0007669"/>
    <property type="project" value="TreeGrafter"/>
</dbReference>
<feature type="domain" description="C2H2-type" evidence="9">
    <location>
        <begin position="521"/>
        <end position="549"/>
    </location>
</feature>
<feature type="region of interest" description="Disordered" evidence="8">
    <location>
        <begin position="738"/>
        <end position="759"/>
    </location>
</feature>
<feature type="region of interest" description="Disordered" evidence="8">
    <location>
        <begin position="802"/>
        <end position="831"/>
    </location>
</feature>
<dbReference type="Pfam" id="PF13912">
    <property type="entry name" value="zf-C2H2_6"/>
    <property type="match status" value="2"/>
</dbReference>
<feature type="domain" description="C2H2-type" evidence="9">
    <location>
        <begin position="154"/>
        <end position="181"/>
    </location>
</feature>
<dbReference type="STRING" id="48709.A0A1D2N2T6"/>
<feature type="domain" description="C2H2-type" evidence="9">
    <location>
        <begin position="634"/>
        <end position="661"/>
    </location>
</feature>
<evidence type="ECO:0000313" key="10">
    <source>
        <dbReference type="EMBL" id="ODM99596.1"/>
    </source>
</evidence>
<dbReference type="Pfam" id="PF00096">
    <property type="entry name" value="zf-C2H2"/>
    <property type="match status" value="7"/>
</dbReference>
<feature type="domain" description="C2H2-type" evidence="9">
    <location>
        <begin position="548"/>
        <end position="576"/>
    </location>
</feature>
<dbReference type="FunFam" id="3.30.160.60:FF:000072">
    <property type="entry name" value="zinc finger protein 143 isoform X1"/>
    <property type="match status" value="1"/>
</dbReference>
<dbReference type="EMBL" id="LJIJ01000269">
    <property type="protein sequence ID" value="ODM99596.1"/>
    <property type="molecule type" value="Genomic_DNA"/>
</dbReference>
<feature type="domain" description="C2H2-type" evidence="9">
    <location>
        <begin position="577"/>
        <end position="606"/>
    </location>
</feature>
<evidence type="ECO:0000259" key="9">
    <source>
        <dbReference type="PROSITE" id="PS50157"/>
    </source>
</evidence>
<dbReference type="OMA" id="MESHTCE"/>
<evidence type="ECO:0000256" key="2">
    <source>
        <dbReference type="ARBA" id="ARBA00022723"/>
    </source>
</evidence>
<feature type="compositionally biased region" description="Acidic residues" evidence="8">
    <location>
        <begin position="812"/>
        <end position="821"/>
    </location>
</feature>
<dbReference type="OrthoDB" id="8685330at2759"/>
<feature type="region of interest" description="Disordered" evidence="8">
    <location>
        <begin position="1111"/>
        <end position="1135"/>
    </location>
</feature>
<dbReference type="SMART" id="SM00355">
    <property type="entry name" value="ZnF_C2H2"/>
    <property type="match status" value="20"/>
</dbReference>
<dbReference type="AlphaFoldDB" id="A0A1D2N2T6"/>
<evidence type="ECO:0000256" key="1">
    <source>
        <dbReference type="ARBA" id="ARBA00004123"/>
    </source>
</evidence>
<feature type="region of interest" description="Disordered" evidence="8">
    <location>
        <begin position="928"/>
        <end position="948"/>
    </location>
</feature>
<feature type="compositionally biased region" description="Basic and acidic residues" evidence="8">
    <location>
        <begin position="11"/>
        <end position="33"/>
    </location>
</feature>
<keyword evidence="11" id="KW-1185">Reference proteome</keyword>
<feature type="domain" description="C2H2-type" evidence="9">
    <location>
        <begin position="490"/>
        <end position="517"/>
    </location>
</feature>
<reference evidence="10 11" key="1">
    <citation type="journal article" date="2016" name="Genome Biol. Evol.">
        <title>Gene Family Evolution Reflects Adaptation to Soil Environmental Stressors in the Genome of the Collembolan Orchesella cincta.</title>
        <authorList>
            <person name="Faddeeva-Vakhrusheva A."/>
            <person name="Derks M.F."/>
            <person name="Anvar S.Y."/>
            <person name="Agamennone V."/>
            <person name="Suring W."/>
            <person name="Smit S."/>
            <person name="van Straalen N.M."/>
            <person name="Roelofs D."/>
        </authorList>
    </citation>
    <scope>NUCLEOTIDE SEQUENCE [LARGE SCALE GENOMIC DNA]</scope>
    <source>
        <tissue evidence="10">Mixed pool</tissue>
    </source>
</reference>
<feature type="domain" description="C2H2-type" evidence="9">
    <location>
        <begin position="606"/>
        <end position="633"/>
    </location>
</feature>
<keyword evidence="3" id="KW-0677">Repeat</keyword>
<feature type="domain" description="C2H2-type" evidence="9">
    <location>
        <begin position="428"/>
        <end position="455"/>
    </location>
</feature>
<evidence type="ECO:0000256" key="3">
    <source>
        <dbReference type="ARBA" id="ARBA00022737"/>
    </source>
</evidence>
<evidence type="ECO:0000256" key="7">
    <source>
        <dbReference type="PROSITE-ProRule" id="PRU00042"/>
    </source>
</evidence>
<feature type="region of interest" description="Disordered" evidence="8">
    <location>
        <begin position="991"/>
        <end position="1041"/>
    </location>
</feature>
<keyword evidence="5" id="KW-0862">Zinc</keyword>
<evidence type="ECO:0000313" key="11">
    <source>
        <dbReference type="Proteomes" id="UP000094527"/>
    </source>
</evidence>
<comment type="caution">
    <text evidence="10">The sequence shown here is derived from an EMBL/GenBank/DDBJ whole genome shotgun (WGS) entry which is preliminary data.</text>
</comment>
<feature type="domain" description="C2H2-type" evidence="9">
    <location>
        <begin position="211"/>
        <end position="238"/>
    </location>
</feature>
<feature type="domain" description="C2H2-type" evidence="9">
    <location>
        <begin position="690"/>
        <end position="717"/>
    </location>
</feature>
<organism evidence="10 11">
    <name type="scientific">Orchesella cincta</name>
    <name type="common">Springtail</name>
    <name type="synonym">Podura cincta</name>
    <dbReference type="NCBI Taxonomy" id="48709"/>
    <lineage>
        <taxon>Eukaryota</taxon>
        <taxon>Metazoa</taxon>
        <taxon>Ecdysozoa</taxon>
        <taxon>Arthropoda</taxon>
        <taxon>Hexapoda</taxon>
        <taxon>Collembola</taxon>
        <taxon>Entomobryomorpha</taxon>
        <taxon>Entomobryoidea</taxon>
        <taxon>Orchesellidae</taxon>
        <taxon>Orchesellinae</taxon>
        <taxon>Orchesella</taxon>
    </lineage>
</organism>
<proteinExistence type="predicted"/>
<feature type="domain" description="C2H2-type" evidence="9">
    <location>
        <begin position="662"/>
        <end position="689"/>
    </location>
</feature>
<feature type="domain" description="C2H2-type" evidence="9">
    <location>
        <begin position="287"/>
        <end position="315"/>
    </location>
</feature>
<accession>A0A1D2N2T6</accession>
<dbReference type="PROSITE" id="PS50157">
    <property type="entry name" value="ZINC_FINGER_C2H2_2"/>
    <property type="match status" value="17"/>
</dbReference>
<dbReference type="FunFam" id="3.30.160.60:FF:000446">
    <property type="entry name" value="Zinc finger protein"/>
    <property type="match status" value="1"/>
</dbReference>
<evidence type="ECO:0000256" key="4">
    <source>
        <dbReference type="ARBA" id="ARBA00022771"/>
    </source>
</evidence>
<dbReference type="PANTHER" id="PTHR24376:SF216">
    <property type="entry name" value="ZINC FINGER PROTEIN 420-LIKE"/>
    <property type="match status" value="1"/>
</dbReference>
<feature type="compositionally biased region" description="Polar residues" evidence="8">
    <location>
        <begin position="1118"/>
        <end position="1135"/>
    </location>
</feature>
<dbReference type="PANTHER" id="PTHR24376">
    <property type="entry name" value="ZINC FINGER PROTEIN"/>
    <property type="match status" value="1"/>
</dbReference>
<feature type="domain" description="C2H2-type" evidence="9">
    <location>
        <begin position="113"/>
        <end position="136"/>
    </location>
</feature>